<sequence length="141" mass="16848">MIINKLLQLLTDTNIKAYKETETWDLETECMATDFLALFKEYPTQTLFDNIHDDLIEPEETERVRAEQYISFYWSGNDCFYDMLFEMVNNEFQECGITDEPMSVQYFDTPQTQITNELNFERRLFDLIDKLCAILNPYDND</sequence>
<accession>A0A562UGR7</accession>
<proteinExistence type="predicted"/>
<evidence type="ECO:0000313" key="1">
    <source>
        <dbReference type="EMBL" id="TWJ04963.1"/>
    </source>
</evidence>
<keyword evidence="2" id="KW-1185">Reference proteome</keyword>
<evidence type="ECO:0000313" key="2">
    <source>
        <dbReference type="Proteomes" id="UP000317010"/>
    </source>
</evidence>
<protein>
    <submittedName>
        <fullName evidence="1">Uncharacterized protein</fullName>
    </submittedName>
</protein>
<reference evidence="1 2" key="1">
    <citation type="submission" date="2019-07" db="EMBL/GenBank/DDBJ databases">
        <title>Genomic Encyclopedia of Archaeal and Bacterial Type Strains, Phase II (KMG-II): from individual species to whole genera.</title>
        <authorList>
            <person name="Goeker M."/>
        </authorList>
    </citation>
    <scope>NUCLEOTIDE SEQUENCE [LARGE SCALE GENOMIC DNA]</scope>
    <source>
        <strain evidence="1 2">ATCC BAA-1854</strain>
    </source>
</reference>
<dbReference type="EMBL" id="VLLI01000001">
    <property type="protein sequence ID" value="TWJ04963.1"/>
    <property type="molecule type" value="Genomic_DNA"/>
</dbReference>
<gene>
    <name evidence="1" type="ORF">JN11_00687</name>
</gene>
<dbReference type="AlphaFoldDB" id="A0A562UGR7"/>
<comment type="caution">
    <text evidence="1">The sequence shown here is derived from an EMBL/GenBank/DDBJ whole genome shotgun (WGS) entry which is preliminary data.</text>
</comment>
<dbReference type="OrthoDB" id="917674at2"/>
<dbReference type="Proteomes" id="UP000317010">
    <property type="component" value="Unassembled WGS sequence"/>
</dbReference>
<dbReference type="RefSeq" id="WP_144909606.1">
    <property type="nucleotide sequence ID" value="NZ_VLLI01000001.1"/>
</dbReference>
<organism evidence="1 2">
    <name type="scientific">Mucilaginibacter frigoritolerans</name>
    <dbReference type="NCBI Taxonomy" id="652788"/>
    <lineage>
        <taxon>Bacteria</taxon>
        <taxon>Pseudomonadati</taxon>
        <taxon>Bacteroidota</taxon>
        <taxon>Sphingobacteriia</taxon>
        <taxon>Sphingobacteriales</taxon>
        <taxon>Sphingobacteriaceae</taxon>
        <taxon>Mucilaginibacter</taxon>
    </lineage>
</organism>
<name>A0A562UGR7_9SPHI</name>